<evidence type="ECO:0000313" key="2">
    <source>
        <dbReference type="EMBL" id="MCI36771.1"/>
    </source>
</evidence>
<dbReference type="Gene3D" id="3.40.50.10380">
    <property type="entry name" value="Malic enzyme, N-terminal domain"/>
    <property type="match status" value="1"/>
</dbReference>
<keyword evidence="3" id="KW-1185">Reference proteome</keyword>
<dbReference type="Proteomes" id="UP000265520">
    <property type="component" value="Unassembled WGS sequence"/>
</dbReference>
<dbReference type="Pfam" id="PF00390">
    <property type="entry name" value="malic"/>
    <property type="match status" value="1"/>
</dbReference>
<dbReference type="GO" id="GO:0005739">
    <property type="term" value="C:mitochondrion"/>
    <property type="evidence" value="ECO:0007669"/>
    <property type="project" value="TreeGrafter"/>
</dbReference>
<organism evidence="2 3">
    <name type="scientific">Trifolium medium</name>
    <dbReference type="NCBI Taxonomy" id="97028"/>
    <lineage>
        <taxon>Eukaryota</taxon>
        <taxon>Viridiplantae</taxon>
        <taxon>Streptophyta</taxon>
        <taxon>Embryophyta</taxon>
        <taxon>Tracheophyta</taxon>
        <taxon>Spermatophyta</taxon>
        <taxon>Magnoliopsida</taxon>
        <taxon>eudicotyledons</taxon>
        <taxon>Gunneridae</taxon>
        <taxon>Pentapetalae</taxon>
        <taxon>rosids</taxon>
        <taxon>fabids</taxon>
        <taxon>Fabales</taxon>
        <taxon>Fabaceae</taxon>
        <taxon>Papilionoideae</taxon>
        <taxon>50 kb inversion clade</taxon>
        <taxon>NPAAA clade</taxon>
        <taxon>Hologalegina</taxon>
        <taxon>IRL clade</taxon>
        <taxon>Trifolieae</taxon>
        <taxon>Trifolium</taxon>
    </lineage>
</organism>
<dbReference type="PANTHER" id="PTHR23406">
    <property type="entry name" value="MALIC ENZYME-RELATED"/>
    <property type="match status" value="1"/>
</dbReference>
<dbReference type="EMBL" id="LXQA010237238">
    <property type="protein sequence ID" value="MCI36771.1"/>
    <property type="molecule type" value="Genomic_DNA"/>
</dbReference>
<proteinExistence type="predicted"/>
<dbReference type="AlphaFoldDB" id="A0A392RJL4"/>
<dbReference type="SUPFAM" id="SSF53223">
    <property type="entry name" value="Aminoacid dehydrogenase-like, N-terminal domain"/>
    <property type="match status" value="1"/>
</dbReference>
<dbReference type="GO" id="GO:0006108">
    <property type="term" value="P:malate metabolic process"/>
    <property type="evidence" value="ECO:0007669"/>
    <property type="project" value="TreeGrafter"/>
</dbReference>
<evidence type="ECO:0000313" key="3">
    <source>
        <dbReference type="Proteomes" id="UP000265520"/>
    </source>
</evidence>
<accession>A0A392RJL4</accession>
<feature type="domain" description="Malic enzyme N-terminal" evidence="1">
    <location>
        <begin position="1"/>
        <end position="41"/>
    </location>
</feature>
<dbReference type="GO" id="GO:0004471">
    <property type="term" value="F:malate dehydrogenase (decarboxylating) (NAD+) activity"/>
    <property type="evidence" value="ECO:0007669"/>
    <property type="project" value="TreeGrafter"/>
</dbReference>
<sequence>MIVLTDGSRILGLGDLGVQGIGIPIGKLDVYVAAAGINPQR</sequence>
<evidence type="ECO:0000259" key="1">
    <source>
        <dbReference type="Pfam" id="PF00390"/>
    </source>
</evidence>
<name>A0A392RJL4_9FABA</name>
<dbReference type="PANTHER" id="PTHR23406:SF73">
    <property type="entry name" value="NAD-DEPENDENT MALIC ENZYME 2, MITOCHONDRIAL"/>
    <property type="match status" value="1"/>
</dbReference>
<feature type="non-terminal residue" evidence="2">
    <location>
        <position position="41"/>
    </location>
</feature>
<reference evidence="2 3" key="1">
    <citation type="journal article" date="2018" name="Front. Plant Sci.">
        <title>Red Clover (Trifolium pratense) and Zigzag Clover (T. medium) - A Picture of Genomic Similarities and Differences.</title>
        <authorList>
            <person name="Dluhosova J."/>
            <person name="Istvanek J."/>
            <person name="Nedelnik J."/>
            <person name="Repkova J."/>
        </authorList>
    </citation>
    <scope>NUCLEOTIDE SEQUENCE [LARGE SCALE GENOMIC DNA]</scope>
    <source>
        <strain evidence="3">cv. 10/8</strain>
        <tissue evidence="2">Leaf</tissue>
    </source>
</reference>
<dbReference type="InterPro" id="IPR012301">
    <property type="entry name" value="Malic_N_dom"/>
</dbReference>
<dbReference type="InterPro" id="IPR037062">
    <property type="entry name" value="Malic_N_dom_sf"/>
</dbReference>
<protein>
    <submittedName>
        <fullName evidence="2">NAD-dependent malic enzyme</fullName>
    </submittedName>
</protein>
<comment type="caution">
    <text evidence="2">The sequence shown here is derived from an EMBL/GenBank/DDBJ whole genome shotgun (WGS) entry which is preliminary data.</text>
</comment>
<dbReference type="InterPro" id="IPR046346">
    <property type="entry name" value="Aminoacid_DH-like_N_sf"/>
</dbReference>